<dbReference type="Gene3D" id="3.10.450.50">
    <property type="match status" value="1"/>
</dbReference>
<dbReference type="EMBL" id="BSOH01000037">
    <property type="protein sequence ID" value="GLR19879.1"/>
    <property type="molecule type" value="Genomic_DNA"/>
</dbReference>
<reference evidence="1" key="1">
    <citation type="journal article" date="2014" name="Int. J. Syst. Evol. Microbiol.">
        <title>Complete genome sequence of Corynebacterium casei LMG S-19264T (=DSM 44701T), isolated from a smear-ripened cheese.</title>
        <authorList>
            <consortium name="US DOE Joint Genome Institute (JGI-PGF)"/>
            <person name="Walter F."/>
            <person name="Albersmeier A."/>
            <person name="Kalinowski J."/>
            <person name="Ruckert C."/>
        </authorList>
    </citation>
    <scope>NUCLEOTIDE SEQUENCE</scope>
    <source>
        <strain evidence="1">NBRC 108769</strain>
    </source>
</reference>
<comment type="caution">
    <text evidence="1">The sequence shown here is derived from an EMBL/GenBank/DDBJ whole genome shotgun (WGS) entry which is preliminary data.</text>
</comment>
<dbReference type="RefSeq" id="WP_235293406.1">
    <property type="nucleotide sequence ID" value="NZ_BSOH01000037.1"/>
</dbReference>
<name>A0AA37SUC0_9BACT</name>
<protein>
    <recommendedName>
        <fullName evidence="3">DUF4440 domain-containing protein</fullName>
    </recommendedName>
</protein>
<dbReference type="AlphaFoldDB" id="A0AA37SUC0"/>
<dbReference type="PROSITE" id="PS51257">
    <property type="entry name" value="PROKAR_LIPOPROTEIN"/>
    <property type="match status" value="1"/>
</dbReference>
<dbReference type="InterPro" id="IPR032710">
    <property type="entry name" value="NTF2-like_dom_sf"/>
</dbReference>
<accession>A0AA37SUC0</accession>
<sequence length="162" mass="19023">MKKQIQVLILYLVLCGCETTIQSKVVDQETDRASLLKTIDHWTQGWENKDVNLAIQDYANDIDWTNAFGDRVTNKEELKQLLEVIFGFDFVMLGQTEYVENDIEFLDQNYVTVRSKSIRKGQKNGDGSLMADRIVNHLRVYRRDKETWKIVNHMISQVHEKR</sequence>
<keyword evidence="2" id="KW-1185">Reference proteome</keyword>
<organism evidence="1 2">
    <name type="scientific">Portibacter lacus</name>
    <dbReference type="NCBI Taxonomy" id="1099794"/>
    <lineage>
        <taxon>Bacteria</taxon>
        <taxon>Pseudomonadati</taxon>
        <taxon>Bacteroidota</taxon>
        <taxon>Saprospiria</taxon>
        <taxon>Saprospirales</taxon>
        <taxon>Haliscomenobacteraceae</taxon>
        <taxon>Portibacter</taxon>
    </lineage>
</organism>
<evidence type="ECO:0000313" key="2">
    <source>
        <dbReference type="Proteomes" id="UP001156666"/>
    </source>
</evidence>
<proteinExistence type="predicted"/>
<evidence type="ECO:0008006" key="3">
    <source>
        <dbReference type="Google" id="ProtNLM"/>
    </source>
</evidence>
<dbReference type="Proteomes" id="UP001156666">
    <property type="component" value="Unassembled WGS sequence"/>
</dbReference>
<dbReference type="SUPFAM" id="SSF54427">
    <property type="entry name" value="NTF2-like"/>
    <property type="match status" value="1"/>
</dbReference>
<reference evidence="1" key="2">
    <citation type="submission" date="2023-01" db="EMBL/GenBank/DDBJ databases">
        <title>Draft genome sequence of Portibacter lacus strain NBRC 108769.</title>
        <authorList>
            <person name="Sun Q."/>
            <person name="Mori K."/>
        </authorList>
    </citation>
    <scope>NUCLEOTIDE SEQUENCE</scope>
    <source>
        <strain evidence="1">NBRC 108769</strain>
    </source>
</reference>
<gene>
    <name evidence="1" type="ORF">GCM10007940_44950</name>
</gene>
<evidence type="ECO:0000313" key="1">
    <source>
        <dbReference type="EMBL" id="GLR19879.1"/>
    </source>
</evidence>